<sequence length="216" mass="22887">MNGADGPTKLANRDKILDAAISAFASDPDATVEYIAQSAGVVRRTVYGHFPTRHDLIVGIVERAARDFVAALPVIDDLPSRPEVALALLELSSWSVADRYRALLGVGRRELGEQQILEVLSVSRRVILLVLERGRASGVFTDRMAAETVISVSEAATLALLDRANGGDDTITAATAAEVALSLAGVDRGIRQSAIDEATAHRATIESAKKAQSTIS</sequence>
<evidence type="ECO:0000313" key="7">
    <source>
        <dbReference type="Proteomes" id="UP001432000"/>
    </source>
</evidence>
<keyword evidence="3" id="KW-0804">Transcription</keyword>
<dbReference type="Proteomes" id="UP001432000">
    <property type="component" value="Chromosome"/>
</dbReference>
<dbReference type="Gene3D" id="1.10.357.10">
    <property type="entry name" value="Tetracycline Repressor, domain 2"/>
    <property type="match status" value="1"/>
</dbReference>
<evidence type="ECO:0000313" key="6">
    <source>
        <dbReference type="EMBL" id="WXG68752.1"/>
    </source>
</evidence>
<dbReference type="InterPro" id="IPR050109">
    <property type="entry name" value="HTH-type_TetR-like_transc_reg"/>
</dbReference>
<evidence type="ECO:0000256" key="4">
    <source>
        <dbReference type="PROSITE-ProRule" id="PRU00335"/>
    </source>
</evidence>
<evidence type="ECO:0000256" key="1">
    <source>
        <dbReference type="ARBA" id="ARBA00023015"/>
    </source>
</evidence>
<dbReference type="PANTHER" id="PTHR30055">
    <property type="entry name" value="HTH-TYPE TRANSCRIPTIONAL REGULATOR RUTR"/>
    <property type="match status" value="1"/>
</dbReference>
<dbReference type="SUPFAM" id="SSF46689">
    <property type="entry name" value="Homeodomain-like"/>
    <property type="match status" value="1"/>
</dbReference>
<feature type="domain" description="HTH tetR-type" evidence="5">
    <location>
        <begin position="10"/>
        <end position="68"/>
    </location>
</feature>
<dbReference type="InterPro" id="IPR009057">
    <property type="entry name" value="Homeodomain-like_sf"/>
</dbReference>
<dbReference type="InterPro" id="IPR001647">
    <property type="entry name" value="HTH_TetR"/>
</dbReference>
<dbReference type="PANTHER" id="PTHR30055:SF234">
    <property type="entry name" value="HTH-TYPE TRANSCRIPTIONAL REGULATOR BETI"/>
    <property type="match status" value="1"/>
</dbReference>
<keyword evidence="1" id="KW-0805">Transcription regulation</keyword>
<organism evidence="6 7">
    <name type="scientific">Rhodococcus sovatensis</name>
    <dbReference type="NCBI Taxonomy" id="1805840"/>
    <lineage>
        <taxon>Bacteria</taxon>
        <taxon>Bacillati</taxon>
        <taxon>Actinomycetota</taxon>
        <taxon>Actinomycetes</taxon>
        <taxon>Mycobacteriales</taxon>
        <taxon>Nocardiaceae</taxon>
        <taxon>Rhodococcus</taxon>
    </lineage>
</organism>
<protein>
    <submittedName>
        <fullName evidence="6">TetR/AcrR family transcriptional regulator</fullName>
    </submittedName>
</protein>
<accession>A0ABZ2PL74</accession>
<proteinExistence type="predicted"/>
<keyword evidence="2 4" id="KW-0238">DNA-binding</keyword>
<evidence type="ECO:0000256" key="3">
    <source>
        <dbReference type="ARBA" id="ARBA00023163"/>
    </source>
</evidence>
<dbReference type="RefSeq" id="WP_338889153.1">
    <property type="nucleotide sequence ID" value="NZ_CP147846.1"/>
</dbReference>
<dbReference type="PROSITE" id="PS50977">
    <property type="entry name" value="HTH_TETR_2"/>
    <property type="match status" value="1"/>
</dbReference>
<dbReference type="EMBL" id="CP147846">
    <property type="protein sequence ID" value="WXG68752.1"/>
    <property type="molecule type" value="Genomic_DNA"/>
</dbReference>
<evidence type="ECO:0000256" key="2">
    <source>
        <dbReference type="ARBA" id="ARBA00023125"/>
    </source>
</evidence>
<dbReference type="Pfam" id="PF00440">
    <property type="entry name" value="TetR_N"/>
    <property type="match status" value="1"/>
</dbReference>
<name>A0ABZ2PL74_9NOCA</name>
<feature type="DNA-binding region" description="H-T-H motif" evidence="4">
    <location>
        <begin position="31"/>
        <end position="50"/>
    </location>
</feature>
<keyword evidence="7" id="KW-1185">Reference proteome</keyword>
<evidence type="ECO:0000259" key="5">
    <source>
        <dbReference type="PROSITE" id="PS50977"/>
    </source>
</evidence>
<gene>
    <name evidence="6" type="ORF">WDS16_26820</name>
</gene>
<reference evidence="6 7" key="1">
    <citation type="submission" date="2024-03" db="EMBL/GenBank/DDBJ databases">
        <title>Natural products discovery in diverse microorganisms through a two-stage MS feature dereplication strategy.</title>
        <authorList>
            <person name="Zhang R."/>
        </authorList>
    </citation>
    <scope>NUCLEOTIDE SEQUENCE [LARGE SCALE GENOMIC DNA]</scope>
    <source>
        <strain evidence="6 7">18930</strain>
    </source>
</reference>